<dbReference type="PANTHER" id="PTHR46543:SF1">
    <property type="entry name" value="ZINC FINGER CCHC DOMAIN-CONTAINING PROTEIN 7"/>
    <property type="match status" value="1"/>
</dbReference>
<dbReference type="EMBL" id="LCWF01000219">
    <property type="protein sequence ID" value="KKY14604.1"/>
    <property type="molecule type" value="Genomic_DNA"/>
</dbReference>
<dbReference type="SMART" id="SM00343">
    <property type="entry name" value="ZnF_C2HC"/>
    <property type="match status" value="5"/>
</dbReference>
<feature type="compositionally biased region" description="Low complexity" evidence="8">
    <location>
        <begin position="562"/>
        <end position="576"/>
    </location>
</feature>
<comment type="subcellular location">
    <subcellularLocation>
        <location evidence="1">Nucleus</location>
    </subcellularLocation>
</comment>
<dbReference type="GO" id="GO:0008270">
    <property type="term" value="F:zinc ion binding"/>
    <property type="evidence" value="ECO:0007669"/>
    <property type="project" value="UniProtKB-KW"/>
</dbReference>
<feature type="domain" description="CCHC-type" evidence="9">
    <location>
        <begin position="348"/>
        <end position="365"/>
    </location>
</feature>
<dbReference type="OrthoDB" id="7608935at2759"/>
<evidence type="ECO:0000313" key="11">
    <source>
        <dbReference type="Proteomes" id="UP000053317"/>
    </source>
</evidence>
<dbReference type="GO" id="GO:0071031">
    <property type="term" value="P:nuclear mRNA surveillance of mRNA 3'-end processing"/>
    <property type="evidence" value="ECO:0007669"/>
    <property type="project" value="TreeGrafter"/>
</dbReference>
<keyword evidence="5" id="KW-0862">Zinc</keyword>
<sequence>MSDEESRTASVGSKRRARIENERELTASSGEGTPRKKAKVTSLSHNLRDLPRGGTFGTLPPQLSGSCKTMDPIEVSDGSASEHESHNTNGASRVPTMNWNKGTNTAIRTSLGGNSGALGKSLAPSHQAPLPQAPIRFEIDEEEEEESSEKQDMSSEESGEVPDSDEDGDDFPTDSREDPINISDDSDVSSVDEGGILLNMDTRQTETASKPLSISDNDADHEQGEIVETASPKVRGGSEELFQIDTRPSVSAVPAEPNGFISSQLDGPSESGAVKNMAKLCDLSGEDLQEQLEYAYYHIPRDQLDLDNPVICLFCFESGHLASVCGLKYCDHCGARDEHKAQNCPQYRRCLKCRERGHDAEQCPSKLKDTSVPCDLCGLSDHVEDTCPSIWMYSGPEPRGPISLNICCCNCASKTHLVGDCPLIGNRPNKNLRSWSLRSIDPSHIINLTLRPETQQAEATVNSFGPKPDFRVRGRADRYGGSSRRDEYIPSSDEDEDNFFRPPVNKFGPPRHIRFGDSSNSRHENDHGFNSDKYRPAPPSSYRDRQDNPFDYRRPRSRSRSPPRSGYGRRNGRPPGTSDSWNPPLPPGPPPGGRQGKGRGGESYRPIPSAGKKNWDRYRFGG</sequence>
<dbReference type="GO" id="GO:0071037">
    <property type="term" value="P:nuclear polyadenylation-dependent snRNA catabolic process"/>
    <property type="evidence" value="ECO:0007669"/>
    <property type="project" value="TreeGrafter"/>
</dbReference>
<evidence type="ECO:0000256" key="1">
    <source>
        <dbReference type="ARBA" id="ARBA00004123"/>
    </source>
</evidence>
<dbReference type="PROSITE" id="PS50158">
    <property type="entry name" value="ZF_CCHC"/>
    <property type="match status" value="1"/>
</dbReference>
<dbReference type="GO" id="GO:0003723">
    <property type="term" value="F:RNA binding"/>
    <property type="evidence" value="ECO:0007669"/>
    <property type="project" value="TreeGrafter"/>
</dbReference>
<dbReference type="AlphaFoldDB" id="A0A0G2DVC2"/>
<proteinExistence type="predicted"/>
<dbReference type="SUPFAM" id="SSF57756">
    <property type="entry name" value="Retrovirus zinc finger-like domains"/>
    <property type="match status" value="1"/>
</dbReference>
<feature type="compositionally biased region" description="Acidic residues" evidence="8">
    <location>
        <begin position="154"/>
        <end position="172"/>
    </location>
</feature>
<evidence type="ECO:0000256" key="8">
    <source>
        <dbReference type="SAM" id="MobiDB-lite"/>
    </source>
</evidence>
<dbReference type="GO" id="GO:0071035">
    <property type="term" value="P:nuclear polyadenylation-dependent rRNA catabolic process"/>
    <property type="evidence" value="ECO:0007669"/>
    <property type="project" value="TreeGrafter"/>
</dbReference>
<keyword evidence="3" id="KW-0677">Repeat</keyword>
<dbReference type="Proteomes" id="UP000053317">
    <property type="component" value="Unassembled WGS sequence"/>
</dbReference>
<dbReference type="InterPro" id="IPR036875">
    <property type="entry name" value="Znf_CCHC_sf"/>
</dbReference>
<evidence type="ECO:0000256" key="5">
    <source>
        <dbReference type="ARBA" id="ARBA00022833"/>
    </source>
</evidence>
<evidence type="ECO:0000256" key="6">
    <source>
        <dbReference type="ARBA" id="ARBA00023242"/>
    </source>
</evidence>
<feature type="region of interest" description="Disordered" evidence="8">
    <location>
        <begin position="456"/>
        <end position="622"/>
    </location>
</feature>
<reference evidence="10 11" key="2">
    <citation type="submission" date="2015-05" db="EMBL/GenBank/DDBJ databases">
        <authorList>
            <person name="Morales-Cruz A."/>
            <person name="Amrine K.C."/>
            <person name="Cantu D."/>
        </authorList>
    </citation>
    <scope>NUCLEOTIDE SEQUENCE [LARGE SCALE GENOMIC DNA]</scope>
    <source>
        <strain evidence="10">UCRPC4</strain>
    </source>
</reference>
<feature type="region of interest" description="Disordered" evidence="8">
    <location>
        <begin position="1"/>
        <end position="221"/>
    </location>
</feature>
<gene>
    <name evidence="10" type="ORF">UCRPC4_g06691</name>
</gene>
<comment type="caution">
    <text evidence="10">The sequence shown here is derived from an EMBL/GenBank/DDBJ whole genome shotgun (WGS) entry which is preliminary data.</text>
</comment>
<keyword evidence="11" id="KW-1185">Reference proteome</keyword>
<dbReference type="GO" id="GO:0071036">
    <property type="term" value="P:nuclear polyadenylation-dependent snoRNA catabolic process"/>
    <property type="evidence" value="ECO:0007669"/>
    <property type="project" value="TreeGrafter"/>
</dbReference>
<name>A0A0G2DVC2_PHACM</name>
<feature type="compositionally biased region" description="Basic and acidic residues" evidence="8">
    <location>
        <begin position="468"/>
        <end position="488"/>
    </location>
</feature>
<protein>
    <submittedName>
        <fullName evidence="10">Putative zinc knuckle domain protein</fullName>
    </submittedName>
</protein>
<feature type="compositionally biased region" description="Basic and acidic residues" evidence="8">
    <location>
        <begin position="613"/>
        <end position="622"/>
    </location>
</feature>
<keyword evidence="4 7" id="KW-0863">Zinc-finger</keyword>
<dbReference type="GO" id="GO:0071038">
    <property type="term" value="P:TRAMP-dependent tRNA surveillance pathway"/>
    <property type="evidence" value="ECO:0007669"/>
    <property type="project" value="TreeGrafter"/>
</dbReference>
<dbReference type="InterPro" id="IPR001878">
    <property type="entry name" value="Znf_CCHC"/>
</dbReference>
<accession>A0A0G2DVC2</accession>
<reference evidence="10 11" key="1">
    <citation type="submission" date="2015-05" db="EMBL/GenBank/DDBJ databases">
        <title>Distinctive expansion of gene families associated with plant cell wall degradation and secondary metabolism in the genomes of grapevine trunk pathogens.</title>
        <authorList>
            <person name="Lawrence D.P."/>
            <person name="Travadon R."/>
            <person name="Rolshausen P.E."/>
            <person name="Baumgartner K."/>
        </authorList>
    </citation>
    <scope>NUCLEOTIDE SEQUENCE [LARGE SCALE GENOMIC DNA]</scope>
    <source>
        <strain evidence="10">UCRPC4</strain>
    </source>
</reference>
<feature type="compositionally biased region" description="Pro residues" evidence="8">
    <location>
        <begin position="583"/>
        <end position="592"/>
    </location>
</feature>
<keyword evidence="6" id="KW-0539">Nucleus</keyword>
<feature type="compositionally biased region" description="Basic and acidic residues" evidence="8">
    <location>
        <begin position="542"/>
        <end position="554"/>
    </location>
</feature>
<evidence type="ECO:0000256" key="7">
    <source>
        <dbReference type="PROSITE-ProRule" id="PRU00047"/>
    </source>
</evidence>
<dbReference type="GO" id="GO:0071039">
    <property type="term" value="P:nuclear polyadenylation-dependent CUT catabolic process"/>
    <property type="evidence" value="ECO:0007669"/>
    <property type="project" value="TreeGrafter"/>
</dbReference>
<organism evidence="10 11">
    <name type="scientific">Phaeomoniella chlamydospora</name>
    <name type="common">Phaeoacremonium chlamydosporum</name>
    <dbReference type="NCBI Taxonomy" id="158046"/>
    <lineage>
        <taxon>Eukaryota</taxon>
        <taxon>Fungi</taxon>
        <taxon>Dikarya</taxon>
        <taxon>Ascomycota</taxon>
        <taxon>Pezizomycotina</taxon>
        <taxon>Eurotiomycetes</taxon>
        <taxon>Chaetothyriomycetidae</taxon>
        <taxon>Phaeomoniellales</taxon>
        <taxon>Phaeomoniellaceae</taxon>
        <taxon>Phaeomoniella</taxon>
    </lineage>
</organism>
<evidence type="ECO:0000256" key="3">
    <source>
        <dbReference type="ARBA" id="ARBA00022737"/>
    </source>
</evidence>
<feature type="compositionally biased region" description="Polar residues" evidence="8">
    <location>
        <begin position="201"/>
        <end position="216"/>
    </location>
</feature>
<dbReference type="InterPro" id="IPR051644">
    <property type="entry name" value="TRAMP_AT-DNA-binding"/>
</dbReference>
<feature type="compositionally biased region" description="Basic and acidic residues" evidence="8">
    <location>
        <begin position="520"/>
        <end position="535"/>
    </location>
</feature>
<feature type="compositionally biased region" description="Polar residues" evidence="8">
    <location>
        <begin position="87"/>
        <end position="112"/>
    </location>
</feature>
<evidence type="ECO:0000256" key="4">
    <source>
        <dbReference type="ARBA" id="ARBA00022771"/>
    </source>
</evidence>
<dbReference type="PANTHER" id="PTHR46543">
    <property type="entry name" value="ZINC FINGER CCHC DOMAIN-CONTAINING PROTEIN 7"/>
    <property type="match status" value="1"/>
</dbReference>
<evidence type="ECO:0000256" key="2">
    <source>
        <dbReference type="ARBA" id="ARBA00022723"/>
    </source>
</evidence>
<keyword evidence="2" id="KW-0479">Metal-binding</keyword>
<dbReference type="Gene3D" id="4.10.60.10">
    <property type="entry name" value="Zinc finger, CCHC-type"/>
    <property type="match status" value="1"/>
</dbReference>
<evidence type="ECO:0000259" key="9">
    <source>
        <dbReference type="PROSITE" id="PS50158"/>
    </source>
</evidence>
<dbReference type="GO" id="GO:0031499">
    <property type="term" value="C:TRAMP complex"/>
    <property type="evidence" value="ECO:0007669"/>
    <property type="project" value="TreeGrafter"/>
</dbReference>
<evidence type="ECO:0000313" key="10">
    <source>
        <dbReference type="EMBL" id="KKY14604.1"/>
    </source>
</evidence>